<reference evidence="4 5" key="1">
    <citation type="submission" date="2018-08" db="EMBL/GenBank/DDBJ databases">
        <authorList>
            <person name="Khan S.A."/>
            <person name="Jeon C.O."/>
            <person name="Chun B.H."/>
            <person name="Jeong S.E."/>
        </authorList>
    </citation>
    <scope>NUCLEOTIDE SEQUENCE [LARGE SCALE GENOMIC DNA]</scope>
    <source>
        <strain evidence="4 5">S-16</strain>
    </source>
</reference>
<dbReference type="AlphaFoldDB" id="A0A3N7JVK2"/>
<gene>
    <name evidence="4" type="ORF">DZC73_21270</name>
</gene>
<reference evidence="4 5" key="2">
    <citation type="submission" date="2018-12" db="EMBL/GenBank/DDBJ databases">
        <title>Rhizobacter gummiphilus sp. nov., a rubber-degrading bacterium isolated from the soil of a botanical garden in Japan.</title>
        <authorList>
            <person name="Shunsuke S.S."/>
        </authorList>
    </citation>
    <scope>NUCLEOTIDE SEQUENCE [LARGE SCALE GENOMIC DNA]</scope>
    <source>
        <strain evidence="4 5">S-16</strain>
    </source>
</reference>
<dbReference type="GO" id="GO:0016747">
    <property type="term" value="F:acyltransferase activity, transferring groups other than amino-acyl groups"/>
    <property type="evidence" value="ECO:0007669"/>
    <property type="project" value="InterPro"/>
</dbReference>
<dbReference type="PANTHER" id="PTHR43072:SF23">
    <property type="entry name" value="UPF0039 PROTEIN C11D3.02C"/>
    <property type="match status" value="1"/>
</dbReference>
<dbReference type="Proteomes" id="UP000267464">
    <property type="component" value="Unassembled WGS sequence"/>
</dbReference>
<dbReference type="InterPro" id="IPR016181">
    <property type="entry name" value="Acyl_CoA_acyltransferase"/>
</dbReference>
<evidence type="ECO:0000313" key="5">
    <source>
        <dbReference type="Proteomes" id="UP000267464"/>
    </source>
</evidence>
<feature type="domain" description="N-acetyltransferase" evidence="3">
    <location>
        <begin position="1"/>
        <end position="162"/>
    </location>
</feature>
<protein>
    <submittedName>
        <fullName evidence="4">N-acetyltransferase</fullName>
    </submittedName>
</protein>
<dbReference type="PROSITE" id="PS51186">
    <property type="entry name" value="GNAT"/>
    <property type="match status" value="1"/>
</dbReference>
<keyword evidence="5" id="KW-1185">Reference proteome</keyword>
<dbReference type="PANTHER" id="PTHR43072">
    <property type="entry name" value="N-ACETYLTRANSFERASE"/>
    <property type="match status" value="1"/>
</dbReference>
<accession>A0A3N7JVK2</accession>
<dbReference type="Pfam" id="PF13420">
    <property type="entry name" value="Acetyltransf_4"/>
    <property type="match status" value="1"/>
</dbReference>
<evidence type="ECO:0000256" key="1">
    <source>
        <dbReference type="ARBA" id="ARBA00022679"/>
    </source>
</evidence>
<sequence length="177" mass="19448">MTLRVANPDDAAAIAAIYAPIVANTTISFELEPPTVDEMRTRIRNTLQHLPWLVSLDAAGAVNGYVYAGKHRERAAYQWSVDTTAYVREDARGQGVGRRLYQALFDALADLGYFQAFAGIALPNAASVGLHEAMGFEPLGVYRQVGYKLGSWRDVGWWQKVLQAPVADPPPPRSFKA</sequence>
<comment type="caution">
    <text evidence="4">The sequence shown here is derived from an EMBL/GenBank/DDBJ whole genome shotgun (WGS) entry which is preliminary data.</text>
</comment>
<dbReference type="CDD" id="cd04301">
    <property type="entry name" value="NAT_SF"/>
    <property type="match status" value="1"/>
</dbReference>
<proteinExistence type="predicted"/>
<keyword evidence="2" id="KW-0012">Acyltransferase</keyword>
<dbReference type="RefSeq" id="WP_124542399.1">
    <property type="nucleotide sequence ID" value="NZ_QUSW01000006.1"/>
</dbReference>
<keyword evidence="1 4" id="KW-0808">Transferase</keyword>
<dbReference type="EMBL" id="QUSW01000006">
    <property type="protein sequence ID" value="RQP22925.1"/>
    <property type="molecule type" value="Genomic_DNA"/>
</dbReference>
<evidence type="ECO:0000313" key="4">
    <source>
        <dbReference type="EMBL" id="RQP22925.1"/>
    </source>
</evidence>
<dbReference type="SUPFAM" id="SSF55729">
    <property type="entry name" value="Acyl-CoA N-acyltransferases (Nat)"/>
    <property type="match status" value="1"/>
</dbReference>
<evidence type="ECO:0000256" key="2">
    <source>
        <dbReference type="ARBA" id="ARBA00023315"/>
    </source>
</evidence>
<dbReference type="OrthoDB" id="5459937at2"/>
<dbReference type="InterPro" id="IPR000182">
    <property type="entry name" value="GNAT_dom"/>
</dbReference>
<evidence type="ECO:0000259" key="3">
    <source>
        <dbReference type="PROSITE" id="PS51186"/>
    </source>
</evidence>
<name>A0A3N7JVK2_9BURK</name>
<organism evidence="4 5">
    <name type="scientific">Piscinibacter terrae</name>
    <dbReference type="NCBI Taxonomy" id="2496871"/>
    <lineage>
        <taxon>Bacteria</taxon>
        <taxon>Pseudomonadati</taxon>
        <taxon>Pseudomonadota</taxon>
        <taxon>Betaproteobacteria</taxon>
        <taxon>Burkholderiales</taxon>
        <taxon>Sphaerotilaceae</taxon>
        <taxon>Piscinibacter</taxon>
    </lineage>
</organism>
<dbReference type="Gene3D" id="3.40.630.30">
    <property type="match status" value="1"/>
</dbReference>
<dbReference type="NCBIfam" id="NF040504">
    <property type="entry name" value="resist_ArsN1b"/>
    <property type="match status" value="1"/>
</dbReference>